<dbReference type="Proteomes" id="UP000183567">
    <property type="component" value="Unassembled WGS sequence"/>
</dbReference>
<name>A0A1J8R9F9_9AGAM</name>
<protein>
    <submittedName>
        <fullName evidence="1">Uncharacterized protein</fullName>
    </submittedName>
</protein>
<dbReference type="EMBL" id="LVVM01000530">
    <property type="protein sequence ID" value="OJA20508.1"/>
    <property type="molecule type" value="Genomic_DNA"/>
</dbReference>
<sequence length="173" mass="19202">MHLQRPRFSWADCKHPDILALTAATQLPADRPVAHHSSLTEPSWLPRQNSFDSGYSKCSSHDASEHGSFESTDDYHLARHGLVDLSRVIHPDSVQPCQNSFCSGYSKCSSHGGSENGSSEFTDYHLAPCGPMDVPEAVASHHTDCVRPSEQPMSLGRWLLLLGRRARQASRYF</sequence>
<dbReference type="OrthoDB" id="2680353at2759"/>
<accession>A0A1J8R9F9</accession>
<proteinExistence type="predicted"/>
<dbReference type="AlphaFoldDB" id="A0A1J8R9F9"/>
<keyword evidence="2" id="KW-1185">Reference proteome</keyword>
<organism evidence="1 2">
    <name type="scientific">Rhizopogon vesiculosus</name>
    <dbReference type="NCBI Taxonomy" id="180088"/>
    <lineage>
        <taxon>Eukaryota</taxon>
        <taxon>Fungi</taxon>
        <taxon>Dikarya</taxon>
        <taxon>Basidiomycota</taxon>
        <taxon>Agaricomycotina</taxon>
        <taxon>Agaricomycetes</taxon>
        <taxon>Agaricomycetidae</taxon>
        <taxon>Boletales</taxon>
        <taxon>Suillineae</taxon>
        <taxon>Rhizopogonaceae</taxon>
        <taxon>Rhizopogon</taxon>
    </lineage>
</organism>
<comment type="caution">
    <text evidence="1">The sequence shown here is derived from an EMBL/GenBank/DDBJ whole genome shotgun (WGS) entry which is preliminary data.</text>
</comment>
<gene>
    <name evidence="1" type="ORF">AZE42_01581</name>
</gene>
<reference evidence="1 2" key="1">
    <citation type="submission" date="2016-03" db="EMBL/GenBank/DDBJ databases">
        <title>Comparative genomics of the ectomycorrhizal sister species Rhizopogon vinicolor and Rhizopogon vesiculosus (Basidiomycota: Boletales) reveals a divergence of the mating type B locus.</title>
        <authorList>
            <person name="Mujic A.B."/>
            <person name="Kuo A."/>
            <person name="Tritt A."/>
            <person name="Lipzen A."/>
            <person name="Chen C."/>
            <person name="Johnson J."/>
            <person name="Sharma A."/>
            <person name="Barry K."/>
            <person name="Grigoriev I.V."/>
            <person name="Spatafora J.W."/>
        </authorList>
    </citation>
    <scope>NUCLEOTIDE SEQUENCE [LARGE SCALE GENOMIC DNA]</scope>
    <source>
        <strain evidence="1 2">AM-OR11-056</strain>
    </source>
</reference>
<evidence type="ECO:0000313" key="1">
    <source>
        <dbReference type="EMBL" id="OJA20508.1"/>
    </source>
</evidence>
<evidence type="ECO:0000313" key="2">
    <source>
        <dbReference type="Proteomes" id="UP000183567"/>
    </source>
</evidence>